<dbReference type="GO" id="GO:0006508">
    <property type="term" value="P:proteolysis"/>
    <property type="evidence" value="ECO:0007669"/>
    <property type="project" value="UniProtKB-KW"/>
</dbReference>
<dbReference type="Gene3D" id="2.70.70.10">
    <property type="entry name" value="Glucose Permease (Domain IIA)"/>
    <property type="match status" value="1"/>
</dbReference>
<accession>A0A381PT05</accession>
<dbReference type="SUPFAM" id="SSF51261">
    <property type="entry name" value="Duplicated hybrid motif"/>
    <property type="match status" value="1"/>
</dbReference>
<comment type="cofactor">
    <cofactor evidence="1">
        <name>Zn(2+)</name>
        <dbReference type="ChEBI" id="CHEBI:29105"/>
    </cofactor>
</comment>
<proteinExistence type="predicted"/>
<organism evidence="11">
    <name type="scientific">marine metagenome</name>
    <dbReference type="NCBI Taxonomy" id="408172"/>
    <lineage>
        <taxon>unclassified sequences</taxon>
        <taxon>metagenomes</taxon>
        <taxon>ecological metagenomes</taxon>
    </lineage>
</organism>
<evidence type="ECO:0000256" key="7">
    <source>
        <dbReference type="ARBA" id="ARBA00023049"/>
    </source>
</evidence>
<evidence type="ECO:0000256" key="4">
    <source>
        <dbReference type="ARBA" id="ARBA00022723"/>
    </source>
</evidence>
<name>A0A381PT05_9ZZZZ</name>
<evidence type="ECO:0000259" key="9">
    <source>
        <dbReference type="Pfam" id="PF01551"/>
    </source>
</evidence>
<evidence type="ECO:0000313" key="11">
    <source>
        <dbReference type="EMBL" id="SUZ70145.1"/>
    </source>
</evidence>
<dbReference type="CDD" id="cd12797">
    <property type="entry name" value="M23_peptidase"/>
    <property type="match status" value="1"/>
</dbReference>
<feature type="transmembrane region" description="Helical" evidence="8">
    <location>
        <begin position="32"/>
        <end position="50"/>
    </location>
</feature>
<dbReference type="Pfam" id="PF19425">
    <property type="entry name" value="Csd3_N2"/>
    <property type="match status" value="1"/>
</dbReference>
<dbReference type="GO" id="GO:0046872">
    <property type="term" value="F:metal ion binding"/>
    <property type="evidence" value="ECO:0007669"/>
    <property type="project" value="UniProtKB-KW"/>
</dbReference>
<keyword evidence="4" id="KW-0479">Metal-binding</keyword>
<keyword evidence="6" id="KW-0862">Zinc</keyword>
<keyword evidence="5" id="KW-0378">Hydrolase</keyword>
<dbReference type="InterPro" id="IPR016047">
    <property type="entry name" value="M23ase_b-sheet_dom"/>
</dbReference>
<keyword evidence="8" id="KW-0472">Membrane</keyword>
<feature type="domain" description="Csd3-like second N-terminal" evidence="10">
    <location>
        <begin position="197"/>
        <end position="315"/>
    </location>
</feature>
<dbReference type="AlphaFoldDB" id="A0A381PT05"/>
<dbReference type="GO" id="GO:0030313">
    <property type="term" value="C:cell envelope"/>
    <property type="evidence" value="ECO:0007669"/>
    <property type="project" value="UniProtKB-SubCell"/>
</dbReference>
<evidence type="ECO:0000259" key="10">
    <source>
        <dbReference type="Pfam" id="PF19425"/>
    </source>
</evidence>
<reference evidence="11" key="1">
    <citation type="submission" date="2018-05" db="EMBL/GenBank/DDBJ databases">
        <authorList>
            <person name="Lanie J.A."/>
            <person name="Ng W.-L."/>
            <person name="Kazmierczak K.M."/>
            <person name="Andrzejewski T.M."/>
            <person name="Davidsen T.M."/>
            <person name="Wayne K.J."/>
            <person name="Tettelin H."/>
            <person name="Glass J.I."/>
            <person name="Rusch D."/>
            <person name="Podicherti R."/>
            <person name="Tsui H.-C.T."/>
            <person name="Winkler M.E."/>
        </authorList>
    </citation>
    <scope>NUCLEOTIDE SEQUENCE</scope>
</reference>
<evidence type="ECO:0000256" key="2">
    <source>
        <dbReference type="ARBA" id="ARBA00004196"/>
    </source>
</evidence>
<gene>
    <name evidence="11" type="ORF">METZ01_LOCUS22999</name>
</gene>
<dbReference type="InterPro" id="IPR011055">
    <property type="entry name" value="Dup_hybrid_motif"/>
</dbReference>
<dbReference type="PANTHER" id="PTHR21666">
    <property type="entry name" value="PEPTIDASE-RELATED"/>
    <property type="match status" value="1"/>
</dbReference>
<dbReference type="EMBL" id="UINC01001083">
    <property type="protein sequence ID" value="SUZ70145.1"/>
    <property type="molecule type" value="Genomic_DNA"/>
</dbReference>
<dbReference type="InterPro" id="IPR045834">
    <property type="entry name" value="Csd3_N2"/>
</dbReference>
<evidence type="ECO:0000256" key="1">
    <source>
        <dbReference type="ARBA" id="ARBA00001947"/>
    </source>
</evidence>
<keyword evidence="8" id="KW-0812">Transmembrane</keyword>
<dbReference type="GO" id="GO:0004222">
    <property type="term" value="F:metalloendopeptidase activity"/>
    <property type="evidence" value="ECO:0007669"/>
    <property type="project" value="TreeGrafter"/>
</dbReference>
<keyword evidence="3" id="KW-0645">Protease</keyword>
<protein>
    <submittedName>
        <fullName evidence="11">Uncharacterized protein</fullName>
    </submittedName>
</protein>
<dbReference type="PANTHER" id="PTHR21666:SF288">
    <property type="entry name" value="CELL DIVISION PROTEIN YTFB"/>
    <property type="match status" value="1"/>
</dbReference>
<dbReference type="Pfam" id="PF01551">
    <property type="entry name" value="Peptidase_M23"/>
    <property type="match status" value="1"/>
</dbReference>
<dbReference type="Gene3D" id="3.10.450.350">
    <property type="match status" value="2"/>
</dbReference>
<evidence type="ECO:0000256" key="5">
    <source>
        <dbReference type="ARBA" id="ARBA00022801"/>
    </source>
</evidence>
<sequence>MLETQPLSRPKSKLRKDYKTIHTPKSKNPKRAYWFLFGLGVSVIGMNFFLPENNNVDEPKRTLEVSKVIKESDPQTTKRILNEEIEDDPAIVTPVKNPENYNNIKLMIEPRDNLEYLFKKNKIDLGNLSEIMQLADAQKYLRLLKPGDLIEINIDQGKVINLKKKLNLTDTLFIAKTNNKFLSEVIKRPIEIKKKFGHGIIKSSLYESAAKSGLTDKLIMNLADIYAWDIDFVYDIRIDDTFYVLYEEIWQDGKYITDGEIIISEFNNNGRKLKAIRFKDKNENLEYFNPEGQSMQKAFLKAPVDSARISSGFNPNRKHPVLNTIRAHRGVDYAAPRGTRIKAVSDGTVIFRGNKGNYGKTIILKHGRNITTLYAHMSNYAKAAKPGRSVNQGQTIGYIGSTGLATGPHVHYEYRVNEVHKNPSKVKTPRAQPIKDEFRNQFHGISQSLLDELNNYKNTQNIALLRN</sequence>
<evidence type="ECO:0000256" key="6">
    <source>
        <dbReference type="ARBA" id="ARBA00022833"/>
    </source>
</evidence>
<keyword evidence="7" id="KW-0482">Metalloprotease</keyword>
<dbReference type="InterPro" id="IPR050570">
    <property type="entry name" value="Cell_wall_metabolism_enzyme"/>
</dbReference>
<evidence type="ECO:0000256" key="3">
    <source>
        <dbReference type="ARBA" id="ARBA00022670"/>
    </source>
</evidence>
<comment type="subcellular location">
    <subcellularLocation>
        <location evidence="2">Cell envelope</location>
    </subcellularLocation>
</comment>
<feature type="domain" description="M23ase beta-sheet core" evidence="9">
    <location>
        <begin position="327"/>
        <end position="423"/>
    </location>
</feature>
<evidence type="ECO:0000256" key="8">
    <source>
        <dbReference type="SAM" id="Phobius"/>
    </source>
</evidence>
<keyword evidence="8" id="KW-1133">Transmembrane helix</keyword>